<feature type="chain" id="PRO_5045210668" description="DUF6160 domain-containing protein" evidence="1">
    <location>
        <begin position="29"/>
        <end position="800"/>
    </location>
</feature>
<keyword evidence="4" id="KW-1185">Reference proteome</keyword>
<sequence length="800" mass="84463">MKTNKNRNCILALHSGVFLLGAFSVASADMRSLDDSELASVSGQSGITLEMDLGATADRISYYDDGKGVHLEGFRVGSSSNPTGQAHHTIKVDIGAEASLNLDYLVEDRRVEFGDIRLAGAPGVSMGGLFFDHSLEGFLNIRSGGATGGAGYTFDSAYTMTGGRLGYRTNGNEVFLDGITMDVEALGVTLDVVGDTLKLDAPRIVGTWQVDAIRYSGNPANHGVSRDVGSGALLASYGGLSGHYELSSSTDITAGGRDGEGLRIDNSTAIHSASFLYHDDGNVLALRDITGYLNVNDMRLDVTTDWQSRPALALTLGSAVGELNIGAIEMGRDGRSIGEVNASFLFEDHAYNGRAYTNAVYLQGGGHADAGLQGLRLAAEWSLRRADLSFTEDGNRVIFSGLQSWGRGDITVNVTRNEVRGGTQFYDGLRVGFEGVKAGYRINGLKVGSEDARLQGGTELLLALGFYPAYEFELDGHITLGAGGASGEGITVNSDVRIQNGKAAIIADPYDKGAGEISQKGLWISELEYDGHVRDMTIDATDEGLAMVTGESWGTMDIGNLRVGDKSSGKSFGRFVRQSYEVGSSMTIVPGGAGDVCAGGSGSTQIVCEASGGIWETRGEEGVTVRLKQILAKADGDGRKNAFTWETNRELDGADNPINGTGTSLILNDIYTGDGGDFDGDGIEDNTFGIRTDLAVDVYQTKVVKKSTGPDSLGVIGSKGDEKIMDVAAAQGYRYVSNPTPGEVNSRPLGFAVKAQSQFKELSINTVDLVHQAGGAQTAIYGVKMQNFNIRANLTATPIP</sequence>
<evidence type="ECO:0000259" key="2">
    <source>
        <dbReference type="Pfam" id="PF19657"/>
    </source>
</evidence>
<name>A0ABS6A759_9GAMM</name>
<comment type="caution">
    <text evidence="3">The sequence shown here is derived from an EMBL/GenBank/DDBJ whole genome shotgun (WGS) entry which is preliminary data.</text>
</comment>
<feature type="signal peptide" evidence="1">
    <location>
        <begin position="1"/>
        <end position="28"/>
    </location>
</feature>
<gene>
    <name evidence="3" type="ORF">KO508_08160</name>
</gene>
<dbReference type="EMBL" id="JAHKPV010000009">
    <property type="protein sequence ID" value="MBU2873981.1"/>
    <property type="molecule type" value="Genomic_DNA"/>
</dbReference>
<evidence type="ECO:0000313" key="4">
    <source>
        <dbReference type="Proteomes" id="UP000753376"/>
    </source>
</evidence>
<evidence type="ECO:0000256" key="1">
    <source>
        <dbReference type="SAM" id="SignalP"/>
    </source>
</evidence>
<proteinExistence type="predicted"/>
<keyword evidence="1" id="KW-0732">Signal</keyword>
<dbReference type="InterPro" id="IPR046158">
    <property type="entry name" value="DUF6160"/>
</dbReference>
<dbReference type="Pfam" id="PF19657">
    <property type="entry name" value="DUF6160"/>
    <property type="match status" value="1"/>
</dbReference>
<reference evidence="3 4" key="1">
    <citation type="submission" date="2021-05" db="EMBL/GenBank/DDBJ databases">
        <title>Draft genomes of bacteria isolated from model marine particles.</title>
        <authorList>
            <person name="Datta M.S."/>
            <person name="Schwartzman J.A."/>
            <person name="Enke T.N."/>
            <person name="Saavedra J."/>
            <person name="Cermak N."/>
            <person name="Cordero O.X."/>
        </authorList>
    </citation>
    <scope>NUCLEOTIDE SEQUENCE [LARGE SCALE GENOMIC DNA]</scope>
    <source>
        <strain evidence="3 4">D2M19</strain>
    </source>
</reference>
<feature type="domain" description="DUF6160" evidence="2">
    <location>
        <begin position="22"/>
        <end position="88"/>
    </location>
</feature>
<protein>
    <recommendedName>
        <fullName evidence="2">DUF6160 domain-containing protein</fullName>
    </recommendedName>
</protein>
<dbReference type="Proteomes" id="UP000753376">
    <property type="component" value="Unassembled WGS sequence"/>
</dbReference>
<evidence type="ECO:0000313" key="3">
    <source>
        <dbReference type="EMBL" id="MBU2873981.1"/>
    </source>
</evidence>
<dbReference type="RefSeq" id="WP_216007857.1">
    <property type="nucleotide sequence ID" value="NZ_JAHKPV010000009.1"/>
</dbReference>
<organism evidence="3 4">
    <name type="scientific">Marinobacter salexigens</name>
    <dbReference type="NCBI Taxonomy" id="1925763"/>
    <lineage>
        <taxon>Bacteria</taxon>
        <taxon>Pseudomonadati</taxon>
        <taxon>Pseudomonadota</taxon>
        <taxon>Gammaproteobacteria</taxon>
        <taxon>Pseudomonadales</taxon>
        <taxon>Marinobacteraceae</taxon>
        <taxon>Marinobacter</taxon>
    </lineage>
</organism>
<accession>A0ABS6A759</accession>